<dbReference type="RefSeq" id="WP_413280033.1">
    <property type="nucleotide sequence ID" value="NZ_JBHFNT010000218.1"/>
</dbReference>
<gene>
    <name evidence="1" type="ORF">ACE1CA_24610</name>
</gene>
<keyword evidence="2" id="KW-1185">Reference proteome</keyword>
<dbReference type="Proteomes" id="UP001576780">
    <property type="component" value="Unassembled WGS sequence"/>
</dbReference>
<reference evidence="1 2" key="1">
    <citation type="submission" date="2024-09" db="EMBL/GenBank/DDBJ databases">
        <title>Floridaenema gen nov. (Aerosakkonemataceae, Aerosakkonematales ord. nov., Cyanobacteria) from benthic tropical and subtropical fresh waters, with the description of four new species.</title>
        <authorList>
            <person name="Moretto J.A."/>
            <person name="Berthold D.E."/>
            <person name="Lefler F.W."/>
            <person name="Huang I.-S."/>
            <person name="Laughinghouse H. IV."/>
        </authorList>
    </citation>
    <scope>NUCLEOTIDE SEQUENCE [LARGE SCALE GENOMIC DNA]</scope>
    <source>
        <strain evidence="1 2">BLCC-F167</strain>
    </source>
</reference>
<name>A0ABV4WRJ1_9CYAN</name>
<proteinExistence type="predicted"/>
<accession>A0ABV4WRJ1</accession>
<sequence length="81" mass="8959">MNFKLIVFSSLITALIGATIGFAIGGLSRPRFNSQIYRDIHRNYAVVGGVTGLIIGSCQESIRQMKKQRDEEEREGKEAGD</sequence>
<evidence type="ECO:0000313" key="1">
    <source>
        <dbReference type="EMBL" id="MFB2837696.1"/>
    </source>
</evidence>
<comment type="caution">
    <text evidence="1">The sequence shown here is derived from an EMBL/GenBank/DDBJ whole genome shotgun (WGS) entry which is preliminary data.</text>
</comment>
<organism evidence="1 2">
    <name type="scientific">Floridaenema evergladense BLCC-F167</name>
    <dbReference type="NCBI Taxonomy" id="3153639"/>
    <lineage>
        <taxon>Bacteria</taxon>
        <taxon>Bacillati</taxon>
        <taxon>Cyanobacteriota</taxon>
        <taxon>Cyanophyceae</taxon>
        <taxon>Oscillatoriophycideae</taxon>
        <taxon>Aerosakkonematales</taxon>
        <taxon>Aerosakkonemataceae</taxon>
        <taxon>Floridanema</taxon>
        <taxon>Floridanema evergladense</taxon>
    </lineage>
</organism>
<evidence type="ECO:0000313" key="2">
    <source>
        <dbReference type="Proteomes" id="UP001576780"/>
    </source>
</evidence>
<dbReference type="EMBL" id="JBHFNT010000218">
    <property type="protein sequence ID" value="MFB2837696.1"/>
    <property type="molecule type" value="Genomic_DNA"/>
</dbReference>
<protein>
    <submittedName>
        <fullName evidence="1">Uncharacterized protein</fullName>
    </submittedName>
</protein>